<dbReference type="InterPro" id="IPR035418">
    <property type="entry name" value="AraC-bd_2"/>
</dbReference>
<sequence length="314" mass="34538">MIDVVRTGDLPEAERFDFWRQAVSEAFVPLDASRTGSGAFRGELRGAGLGPIRLYQVDADGHQVRRTSRLIAAEQGDYFKLGLQRHGGSVLAQDGRGAVLRPGDFTVYDTTRPYTFTFGDPGRLLVLIFPRTLLGLSADDVGRLTATRFSGRAGLGALISSFLIRAADVLDDVDVRDNHRLGANVVDLLTTALAGRLDLRPEDPDTVRRALFTRAVAHIDQHLGDAWLAPDQIAAALHISTRYLQKLFQAEGVTVSACVRQRRLEACRHDLLLTARPVSAIASRWGLPDAAHFSRLFRATYGASPREYRRAHTV</sequence>
<evidence type="ECO:0000256" key="3">
    <source>
        <dbReference type="ARBA" id="ARBA00023163"/>
    </source>
</evidence>
<dbReference type="InterPro" id="IPR009057">
    <property type="entry name" value="Homeodomain-like_sf"/>
</dbReference>
<accession>A0A7W7HIH0</accession>
<dbReference type="EMBL" id="JACHNC010000001">
    <property type="protein sequence ID" value="MBB4751164.1"/>
    <property type="molecule type" value="Genomic_DNA"/>
</dbReference>
<dbReference type="PANTHER" id="PTHR46796">
    <property type="entry name" value="HTH-TYPE TRANSCRIPTIONAL ACTIVATOR RHAS-RELATED"/>
    <property type="match status" value="1"/>
</dbReference>
<dbReference type="RefSeq" id="WP_188123235.1">
    <property type="nucleotide sequence ID" value="NZ_BOMP01000140.1"/>
</dbReference>
<protein>
    <submittedName>
        <fullName evidence="5">AraC family transcriptional regulator</fullName>
    </submittedName>
    <submittedName>
        <fullName evidence="6">AraC-like DNA-binding protein</fullName>
    </submittedName>
</protein>
<evidence type="ECO:0000256" key="2">
    <source>
        <dbReference type="ARBA" id="ARBA00023125"/>
    </source>
</evidence>
<dbReference type="GO" id="GO:0003700">
    <property type="term" value="F:DNA-binding transcription factor activity"/>
    <property type="evidence" value="ECO:0007669"/>
    <property type="project" value="InterPro"/>
</dbReference>
<dbReference type="Proteomes" id="UP000590511">
    <property type="component" value="Unassembled WGS sequence"/>
</dbReference>
<dbReference type="InterPro" id="IPR020449">
    <property type="entry name" value="Tscrpt_reg_AraC-type_HTH"/>
</dbReference>
<keyword evidence="2 6" id="KW-0238">DNA-binding</keyword>
<dbReference type="Proteomes" id="UP000631312">
    <property type="component" value="Unassembled WGS sequence"/>
</dbReference>
<gene>
    <name evidence="5" type="ORF">Alo02nite_75570</name>
    <name evidence="6" type="ORF">BJ964_005325</name>
</gene>
<evidence type="ECO:0000313" key="6">
    <source>
        <dbReference type="EMBL" id="MBB4751164.1"/>
    </source>
</evidence>
<keyword evidence="3" id="KW-0804">Transcription</keyword>
<dbReference type="Pfam" id="PF14525">
    <property type="entry name" value="AraC_binding_2"/>
    <property type="match status" value="1"/>
</dbReference>
<dbReference type="Pfam" id="PF12833">
    <property type="entry name" value="HTH_18"/>
    <property type="match status" value="1"/>
</dbReference>
<dbReference type="PANTHER" id="PTHR46796:SF6">
    <property type="entry name" value="ARAC SUBFAMILY"/>
    <property type="match status" value="1"/>
</dbReference>
<evidence type="ECO:0000313" key="5">
    <source>
        <dbReference type="EMBL" id="GIE44659.1"/>
    </source>
</evidence>
<keyword evidence="8" id="KW-1185">Reference proteome</keyword>
<evidence type="ECO:0000313" key="8">
    <source>
        <dbReference type="Proteomes" id="UP000631312"/>
    </source>
</evidence>
<dbReference type="InterPro" id="IPR050204">
    <property type="entry name" value="AraC_XylS_family_regulators"/>
</dbReference>
<evidence type="ECO:0000259" key="4">
    <source>
        <dbReference type="PROSITE" id="PS01124"/>
    </source>
</evidence>
<dbReference type="SUPFAM" id="SSF46689">
    <property type="entry name" value="Homeodomain-like"/>
    <property type="match status" value="1"/>
</dbReference>
<dbReference type="PRINTS" id="PR00032">
    <property type="entry name" value="HTHARAC"/>
</dbReference>
<comment type="caution">
    <text evidence="6">The sequence shown here is derived from an EMBL/GenBank/DDBJ whole genome shotgun (WGS) entry which is preliminary data.</text>
</comment>
<dbReference type="InterPro" id="IPR018060">
    <property type="entry name" value="HTH_AraC"/>
</dbReference>
<proteinExistence type="predicted"/>
<evidence type="ECO:0000313" key="7">
    <source>
        <dbReference type="Proteomes" id="UP000590511"/>
    </source>
</evidence>
<dbReference type="SMART" id="SM00342">
    <property type="entry name" value="HTH_ARAC"/>
    <property type="match status" value="1"/>
</dbReference>
<dbReference type="AlphaFoldDB" id="A0A7W7HIH0"/>
<evidence type="ECO:0000256" key="1">
    <source>
        <dbReference type="ARBA" id="ARBA00023015"/>
    </source>
</evidence>
<dbReference type="PROSITE" id="PS01124">
    <property type="entry name" value="HTH_ARAC_FAMILY_2"/>
    <property type="match status" value="1"/>
</dbReference>
<organism evidence="6 7">
    <name type="scientific">Actinoplanes lobatus</name>
    <dbReference type="NCBI Taxonomy" id="113568"/>
    <lineage>
        <taxon>Bacteria</taxon>
        <taxon>Bacillati</taxon>
        <taxon>Actinomycetota</taxon>
        <taxon>Actinomycetes</taxon>
        <taxon>Micromonosporales</taxon>
        <taxon>Micromonosporaceae</taxon>
        <taxon>Actinoplanes</taxon>
    </lineage>
</organism>
<dbReference type="EMBL" id="BOMP01000140">
    <property type="protein sequence ID" value="GIE44659.1"/>
    <property type="molecule type" value="Genomic_DNA"/>
</dbReference>
<reference evidence="6 7" key="1">
    <citation type="submission" date="2020-08" db="EMBL/GenBank/DDBJ databases">
        <title>Sequencing the genomes of 1000 actinobacteria strains.</title>
        <authorList>
            <person name="Klenk H.-P."/>
        </authorList>
    </citation>
    <scope>NUCLEOTIDE SEQUENCE [LARGE SCALE GENOMIC DNA]</scope>
    <source>
        <strain evidence="6 7">DSM 43150</strain>
    </source>
</reference>
<reference evidence="5 8" key="2">
    <citation type="submission" date="2021-01" db="EMBL/GenBank/DDBJ databases">
        <title>Whole genome shotgun sequence of Actinoplanes lobatus NBRC 12513.</title>
        <authorList>
            <person name="Komaki H."/>
            <person name="Tamura T."/>
        </authorList>
    </citation>
    <scope>NUCLEOTIDE SEQUENCE [LARGE SCALE GENOMIC DNA]</scope>
    <source>
        <strain evidence="5 8">NBRC 12513</strain>
    </source>
</reference>
<name>A0A7W7HIH0_9ACTN</name>
<dbReference type="GO" id="GO:0043565">
    <property type="term" value="F:sequence-specific DNA binding"/>
    <property type="evidence" value="ECO:0007669"/>
    <property type="project" value="InterPro"/>
</dbReference>
<dbReference type="Gene3D" id="1.10.10.60">
    <property type="entry name" value="Homeodomain-like"/>
    <property type="match status" value="1"/>
</dbReference>
<keyword evidence="1" id="KW-0805">Transcription regulation</keyword>
<feature type="domain" description="HTH araC/xylS-type" evidence="4">
    <location>
        <begin position="213"/>
        <end position="311"/>
    </location>
</feature>